<gene>
    <name evidence="3" type="ORF">NCTC11297_01909</name>
</gene>
<feature type="transmembrane region" description="Helical" evidence="1">
    <location>
        <begin position="12"/>
        <end position="32"/>
    </location>
</feature>
<dbReference type="PANTHER" id="PTHR22911:SF137">
    <property type="entry name" value="SOLUTE CARRIER FAMILY 35 MEMBER G2-RELATED"/>
    <property type="match status" value="1"/>
</dbReference>
<organism evidence="3 4">
    <name type="scientific">Avibacterium avium</name>
    <name type="common">Pasteurella avium</name>
    <dbReference type="NCBI Taxonomy" id="751"/>
    <lineage>
        <taxon>Bacteria</taxon>
        <taxon>Pseudomonadati</taxon>
        <taxon>Pseudomonadota</taxon>
        <taxon>Gammaproteobacteria</taxon>
        <taxon>Pasteurellales</taxon>
        <taxon>Pasteurellaceae</taxon>
        <taxon>Avibacterium</taxon>
    </lineage>
</organism>
<name>A0A379ATX5_AVIAV</name>
<dbReference type="Pfam" id="PF00892">
    <property type="entry name" value="EamA"/>
    <property type="match status" value="2"/>
</dbReference>
<feature type="transmembrane region" description="Helical" evidence="1">
    <location>
        <begin position="69"/>
        <end position="90"/>
    </location>
</feature>
<feature type="transmembrane region" description="Helical" evidence="1">
    <location>
        <begin position="241"/>
        <end position="260"/>
    </location>
</feature>
<evidence type="ECO:0000259" key="2">
    <source>
        <dbReference type="Pfam" id="PF00892"/>
    </source>
</evidence>
<accession>A0A379ATX5</accession>
<proteinExistence type="predicted"/>
<feature type="transmembrane region" description="Helical" evidence="1">
    <location>
        <begin position="211"/>
        <end position="229"/>
    </location>
</feature>
<dbReference type="SUPFAM" id="SSF103481">
    <property type="entry name" value="Multidrug resistance efflux transporter EmrE"/>
    <property type="match status" value="2"/>
</dbReference>
<keyword evidence="1" id="KW-1133">Transmembrane helix</keyword>
<reference evidence="3 4" key="1">
    <citation type="submission" date="2018-06" db="EMBL/GenBank/DDBJ databases">
        <authorList>
            <consortium name="Pathogen Informatics"/>
            <person name="Doyle S."/>
        </authorList>
    </citation>
    <scope>NUCLEOTIDE SEQUENCE [LARGE SCALE GENOMIC DNA]</scope>
    <source>
        <strain evidence="4">NCTC 11297</strain>
    </source>
</reference>
<feature type="domain" description="EamA" evidence="2">
    <location>
        <begin position="153"/>
        <end position="281"/>
    </location>
</feature>
<keyword evidence="4" id="KW-1185">Reference proteome</keyword>
<dbReference type="EMBL" id="UGSP01000001">
    <property type="protein sequence ID" value="SUB24845.1"/>
    <property type="molecule type" value="Genomic_DNA"/>
</dbReference>
<keyword evidence="1" id="KW-0472">Membrane</keyword>
<dbReference type="Proteomes" id="UP000255098">
    <property type="component" value="Unassembled WGS sequence"/>
</dbReference>
<dbReference type="RefSeq" id="WP_115249969.1">
    <property type="nucleotide sequence ID" value="NZ_UGSP01000001.1"/>
</dbReference>
<evidence type="ECO:0000313" key="4">
    <source>
        <dbReference type="Proteomes" id="UP000255098"/>
    </source>
</evidence>
<dbReference type="AlphaFoldDB" id="A0A379ATX5"/>
<dbReference type="Gene3D" id="1.10.3730.20">
    <property type="match status" value="1"/>
</dbReference>
<feature type="domain" description="EamA" evidence="2">
    <location>
        <begin position="15"/>
        <end position="140"/>
    </location>
</feature>
<dbReference type="InterPro" id="IPR000620">
    <property type="entry name" value="EamA_dom"/>
</dbReference>
<feature type="transmembrane region" description="Helical" evidence="1">
    <location>
        <begin position="96"/>
        <end position="118"/>
    </location>
</feature>
<feature type="transmembrane region" description="Helical" evidence="1">
    <location>
        <begin position="127"/>
        <end position="147"/>
    </location>
</feature>
<evidence type="ECO:0000256" key="1">
    <source>
        <dbReference type="SAM" id="Phobius"/>
    </source>
</evidence>
<evidence type="ECO:0000313" key="3">
    <source>
        <dbReference type="EMBL" id="SUB24845.1"/>
    </source>
</evidence>
<dbReference type="PANTHER" id="PTHR22911">
    <property type="entry name" value="ACYL-MALONYL CONDENSING ENZYME-RELATED"/>
    <property type="match status" value="1"/>
</dbReference>
<dbReference type="GO" id="GO:0016020">
    <property type="term" value="C:membrane"/>
    <property type="evidence" value="ECO:0007669"/>
    <property type="project" value="InterPro"/>
</dbReference>
<protein>
    <submittedName>
        <fullName evidence="3">Predicted permease, DMT superfamily</fullName>
    </submittedName>
</protein>
<feature type="transmembrane region" description="Helical" evidence="1">
    <location>
        <begin position="266"/>
        <end position="284"/>
    </location>
</feature>
<feature type="transmembrane region" description="Helical" evidence="1">
    <location>
        <begin position="183"/>
        <end position="199"/>
    </location>
</feature>
<sequence>MENANKQYQLALLKVHSTAVLFGLTGVLGVLIESSAGVLVLGRVFIALAALSLFFLYKKTPLTKLSPQGILLQFVLGSLLTAHWVTFYIAVKVGGVAVGTLGFASFPAFVCLFEMLIFKVRLKLREFFLLLAITLGLILVTPAFEFGNQSTQGLLWGIFSGAIYGLLAVLNRKNRGILSGSQASWWQYLVGVIVLLPFYANELPTVSLQDWFWIACIGLLCTSLAYTLFVSSLDVLSARTAAMIISLEPVYAILIAWLWLNEVPTLTMLLGGAIIITAVALENLRK</sequence>
<keyword evidence="1" id="KW-0812">Transmembrane</keyword>
<dbReference type="InterPro" id="IPR037185">
    <property type="entry name" value="EmrE-like"/>
</dbReference>
<dbReference type="GeneID" id="300134095"/>
<feature type="transmembrane region" description="Helical" evidence="1">
    <location>
        <begin position="153"/>
        <end position="171"/>
    </location>
</feature>
<feature type="transmembrane region" description="Helical" evidence="1">
    <location>
        <begin position="38"/>
        <end position="57"/>
    </location>
</feature>